<name>A0A7W6FPA6_9SPHN</name>
<evidence type="ECO:0000313" key="4">
    <source>
        <dbReference type="Proteomes" id="UP000571950"/>
    </source>
</evidence>
<sequence length="274" mass="29458">MNSTSALYLNAIAVAGAALLPVPALAGNAAPAFLPIGEMADAPAGFAEMCERDAFLCDLGRDDSLADAAGIRFARAEAGIGGDPSLSPTGAIRQANGKADRGEATAPEADQAPIIVMAPPAHDGEPSRKQLFKMLKQVNARVNREIYPMVDERIYGVGEYWQRPDQSRPMGDCEDYAIEKRVRLMDQGFPASRLFYAVVYHPTKGLHTVLVARLPDGDFILDNMTPHIVRWSQARFSWLRQQLPGQPDLWARIGGARPEASYARADNAAGGGAG</sequence>
<dbReference type="RefSeq" id="WP_188070418.1">
    <property type="nucleotide sequence ID" value="NZ_BSPS01000120.1"/>
</dbReference>
<feature type="signal peptide" evidence="2">
    <location>
        <begin position="1"/>
        <end position="26"/>
    </location>
</feature>
<dbReference type="InterPro" id="IPR010319">
    <property type="entry name" value="Transglutaminase-like_Cys_pept"/>
</dbReference>
<dbReference type="Gene3D" id="3.10.620.30">
    <property type="match status" value="1"/>
</dbReference>
<dbReference type="Pfam" id="PF06035">
    <property type="entry name" value="Peptidase_C93"/>
    <property type="match status" value="1"/>
</dbReference>
<dbReference type="PANTHER" id="PTHR39327:SF1">
    <property type="entry name" value="BLR5470 PROTEIN"/>
    <property type="match status" value="1"/>
</dbReference>
<organism evidence="3 4">
    <name type="scientific">Sphingobium jiangsuense</name>
    <dbReference type="NCBI Taxonomy" id="870476"/>
    <lineage>
        <taxon>Bacteria</taxon>
        <taxon>Pseudomonadati</taxon>
        <taxon>Pseudomonadota</taxon>
        <taxon>Alphaproteobacteria</taxon>
        <taxon>Sphingomonadales</taxon>
        <taxon>Sphingomonadaceae</taxon>
        <taxon>Sphingobium</taxon>
    </lineage>
</organism>
<evidence type="ECO:0000313" key="3">
    <source>
        <dbReference type="EMBL" id="MBB3924839.1"/>
    </source>
</evidence>
<comment type="caution">
    <text evidence="3">The sequence shown here is derived from an EMBL/GenBank/DDBJ whole genome shotgun (WGS) entry which is preliminary data.</text>
</comment>
<keyword evidence="2" id="KW-0732">Signal</keyword>
<feature type="chain" id="PRO_5030899430" evidence="2">
    <location>
        <begin position="27"/>
        <end position="274"/>
    </location>
</feature>
<dbReference type="Proteomes" id="UP000571950">
    <property type="component" value="Unassembled WGS sequence"/>
</dbReference>
<gene>
    <name evidence="3" type="ORF">GGR43_000540</name>
</gene>
<proteinExistence type="predicted"/>
<dbReference type="PANTHER" id="PTHR39327">
    <property type="match status" value="1"/>
</dbReference>
<reference evidence="3 4" key="1">
    <citation type="submission" date="2020-08" db="EMBL/GenBank/DDBJ databases">
        <title>Genomic Encyclopedia of Type Strains, Phase IV (KMG-IV): sequencing the most valuable type-strain genomes for metagenomic binning, comparative biology and taxonomic classification.</title>
        <authorList>
            <person name="Goeker M."/>
        </authorList>
    </citation>
    <scope>NUCLEOTIDE SEQUENCE [LARGE SCALE GENOMIC DNA]</scope>
    <source>
        <strain evidence="3 4">DSM 26189</strain>
    </source>
</reference>
<accession>A0A7W6FPA6</accession>
<dbReference type="EMBL" id="JACIDT010000002">
    <property type="protein sequence ID" value="MBB3924839.1"/>
    <property type="molecule type" value="Genomic_DNA"/>
</dbReference>
<keyword evidence="4" id="KW-1185">Reference proteome</keyword>
<evidence type="ECO:0000256" key="1">
    <source>
        <dbReference type="SAM" id="MobiDB-lite"/>
    </source>
</evidence>
<feature type="region of interest" description="Disordered" evidence="1">
    <location>
        <begin position="84"/>
        <end position="106"/>
    </location>
</feature>
<evidence type="ECO:0000256" key="2">
    <source>
        <dbReference type="SAM" id="SignalP"/>
    </source>
</evidence>
<protein>
    <submittedName>
        <fullName evidence="3">Putative transglutaminase-like cysteine proteinase</fullName>
    </submittedName>
</protein>
<dbReference type="AlphaFoldDB" id="A0A7W6FPA6"/>